<name>A0ABR7SW08_9ACTN</name>
<reference evidence="3 4" key="1">
    <citation type="submission" date="2020-08" db="EMBL/GenBank/DDBJ databases">
        <title>Genemic of Streptomyces polyaspartic.</title>
        <authorList>
            <person name="Liu W."/>
        </authorList>
    </citation>
    <scope>NUCLEOTIDE SEQUENCE [LARGE SCALE GENOMIC DNA]</scope>
    <source>
        <strain evidence="3 4">TRM66268-LWL</strain>
    </source>
</reference>
<gene>
    <name evidence="3" type="ORF">H9Y04_45275</name>
</gene>
<sequence>MMTVTVDAEAGLTPAEVFVSQELAEDLVAEATVDFDDALDAVRKSHLIAPFSSPELHDDPLAFVGALMVGTAGTLASVQCIRRTAGKGSGWSITRPWSTNTDRGAVGQVVVARMAKELFAYACVMEGGVSAVRVSSSADDGATWSEWRGSVEALGRAPLRVAAGRDATDPIVCVTRADGLALCKGDSMGYGGVIRLTGLTDEYCVTEVPAPSSAGAGGRWFLFAVRLEASKLQAFMVELREDPAPVAARIADSETDHALATQGSLHAVVRPYGAPEGRSWVDLLYTSEHRQLHSVRYSYATQTGQGGAFAAPERFPGGLVADLVVRAPTEETFFCVDSTDDSSRLWVLETSGKGWTLPTAMSRDCEVVAAVPGYMGCLFCRRDGEMWNEYFTGKEWVTLSVIAESDDPSVKVRVRETARHRVTITVCNAAGVPVLGAAVYLKVDSDDSEAAYECFVNGKSTWLTSSPPSSPVGVSDYSGKMTLVFPPDGLAAPDLVFQVAGIQETYHIYGAEPALDYLAGLDSDYNPTDHKRTYPTFDEDGEALKEAKLPDGTPLLPPTTSRHTLRETAQTILALTAPADESSAAGFLITRAPDGPRFTRLDTPHAVESARAAALIPVPPEHRDDNSWAAGIIGSIWSGFKTGAIMVDSLLWNAGKKTWDLLFKLGDATVRHLTFGVFDGKQVCALLAQVFEWVGATVDKVVDWLKAIFDWAAIRNTQKALLSAMDRSFTFANAAHEILTQHTADAFDYMKKETRQAFTALKGDPEWDRKIKYNIPPELPDHREEYPEGVATSAHTNWAHEKIPLSKIPNQNAPTPTVPEELTSAMTPAVEDELVKQYTGVSGGAGGMFDNKEDFQSSTMRSLLELIENIAVSSINAGKAVATAALNGLQAVLDGIREFLTGKLELPQPIKAMWDWLMGTENAPCTPAAILAMTLAFPVTIGYKLVVTITGQPASSEPFPGGTLPSTRADDTHDIIGMVAGIVRNSCALWMPMSEILGTGGEAAEKLLSITASCTALAVLLDLILTYFADYGVYAPDLSIIPDDGRKLFIIGVLGALIALYARFTLHMTAGKPGATAVNKIACLLSGITAAALIAGNTVALFKTASDDLPGTLLCLAGLFMAVPDLFALGQISGGDTATLVKAAVAFICPIVAGLITSKAYQRRGGINPPTPAKPVLGWVAISEYGGKPRLSMSVKGLFGSMVQIKLGGFWKDVDRLDEKWWDIVSYDIVNAPPQPVQARLSFRGNVSEIGERDFTVDKPTVTFPVAGSTVETQKPTFTGRRITKATVTLHHGSSQTEAPAGEPTYAVAPSSNLPLGQNTVHVTQTIYGVTSEKQPHTVNIVPTPPTPKPRRRQWGPNGGLYGGMA</sequence>
<feature type="transmembrane region" description="Helical" evidence="2">
    <location>
        <begin position="1138"/>
        <end position="1156"/>
    </location>
</feature>
<keyword evidence="2" id="KW-1133">Transmembrane helix</keyword>
<evidence type="ECO:0000256" key="1">
    <source>
        <dbReference type="SAM" id="MobiDB-lite"/>
    </source>
</evidence>
<evidence type="ECO:0000256" key="2">
    <source>
        <dbReference type="SAM" id="Phobius"/>
    </source>
</evidence>
<accession>A0ABR7SW08</accession>
<keyword evidence="2" id="KW-0472">Membrane</keyword>
<feature type="transmembrane region" description="Helical" evidence="2">
    <location>
        <begin position="1007"/>
        <end position="1028"/>
    </location>
</feature>
<evidence type="ECO:0000313" key="4">
    <source>
        <dbReference type="Proteomes" id="UP000642284"/>
    </source>
</evidence>
<feature type="transmembrane region" description="Helical" evidence="2">
    <location>
        <begin position="1078"/>
        <end position="1101"/>
    </location>
</feature>
<dbReference type="EMBL" id="JACTVJ010000065">
    <property type="protein sequence ID" value="MBC9719692.1"/>
    <property type="molecule type" value="Genomic_DNA"/>
</dbReference>
<protein>
    <submittedName>
        <fullName evidence="3">Uncharacterized protein</fullName>
    </submittedName>
</protein>
<evidence type="ECO:0000313" key="3">
    <source>
        <dbReference type="EMBL" id="MBC9719692.1"/>
    </source>
</evidence>
<proteinExistence type="predicted"/>
<feature type="transmembrane region" description="Helical" evidence="2">
    <location>
        <begin position="1048"/>
        <end position="1066"/>
    </location>
</feature>
<feature type="region of interest" description="Disordered" evidence="1">
    <location>
        <begin position="1337"/>
        <end position="1366"/>
    </location>
</feature>
<dbReference type="Proteomes" id="UP000642284">
    <property type="component" value="Unassembled WGS sequence"/>
</dbReference>
<keyword evidence="4" id="KW-1185">Reference proteome</keyword>
<keyword evidence="2" id="KW-0812">Transmembrane</keyword>
<dbReference type="RefSeq" id="WP_187820089.1">
    <property type="nucleotide sequence ID" value="NZ_JACTVJ010000065.1"/>
</dbReference>
<feature type="transmembrane region" description="Helical" evidence="2">
    <location>
        <begin position="1113"/>
        <end position="1132"/>
    </location>
</feature>
<organism evidence="3 4">
    <name type="scientific">Streptomyces polyasparticus</name>
    <dbReference type="NCBI Taxonomy" id="2767826"/>
    <lineage>
        <taxon>Bacteria</taxon>
        <taxon>Bacillati</taxon>
        <taxon>Actinomycetota</taxon>
        <taxon>Actinomycetes</taxon>
        <taxon>Kitasatosporales</taxon>
        <taxon>Streptomycetaceae</taxon>
        <taxon>Streptomyces</taxon>
    </lineage>
</organism>
<comment type="caution">
    <text evidence="3">The sequence shown here is derived from an EMBL/GenBank/DDBJ whole genome shotgun (WGS) entry which is preliminary data.</text>
</comment>
<feature type="compositionally biased region" description="Gly residues" evidence="1">
    <location>
        <begin position="1357"/>
        <end position="1366"/>
    </location>
</feature>